<name>A0A183T476_SCHSO</name>
<reference evidence="3" key="1">
    <citation type="submission" date="2016-06" db="UniProtKB">
        <authorList>
            <consortium name="WormBaseParasite"/>
        </authorList>
    </citation>
    <scope>IDENTIFICATION</scope>
</reference>
<organism evidence="3">
    <name type="scientific">Schistocephalus solidus</name>
    <name type="common">Tapeworm</name>
    <dbReference type="NCBI Taxonomy" id="70667"/>
    <lineage>
        <taxon>Eukaryota</taxon>
        <taxon>Metazoa</taxon>
        <taxon>Spiralia</taxon>
        <taxon>Lophotrochozoa</taxon>
        <taxon>Platyhelminthes</taxon>
        <taxon>Cestoda</taxon>
        <taxon>Eucestoda</taxon>
        <taxon>Diphyllobothriidea</taxon>
        <taxon>Diphyllobothriidae</taxon>
        <taxon>Schistocephalus</taxon>
    </lineage>
</organism>
<proteinExistence type="predicted"/>
<keyword evidence="2" id="KW-1185">Reference proteome</keyword>
<accession>A0A183T476</accession>
<dbReference type="AlphaFoldDB" id="A0A183T476"/>
<dbReference type="WBParaSite" id="SSLN_0001170501-mRNA-1">
    <property type="protein sequence ID" value="SSLN_0001170501-mRNA-1"/>
    <property type="gene ID" value="SSLN_0001170501"/>
</dbReference>
<evidence type="ECO:0000313" key="2">
    <source>
        <dbReference type="Proteomes" id="UP000275846"/>
    </source>
</evidence>
<evidence type="ECO:0000313" key="1">
    <source>
        <dbReference type="EMBL" id="VDL97659.1"/>
    </source>
</evidence>
<protein>
    <submittedName>
        <fullName evidence="3">Secreted protein</fullName>
    </submittedName>
</protein>
<dbReference type="Proteomes" id="UP000275846">
    <property type="component" value="Unassembled WGS sequence"/>
</dbReference>
<gene>
    <name evidence="1" type="ORF">SSLN_LOCUS11274</name>
</gene>
<reference evidence="1 2" key="2">
    <citation type="submission" date="2018-11" db="EMBL/GenBank/DDBJ databases">
        <authorList>
            <consortium name="Pathogen Informatics"/>
        </authorList>
    </citation>
    <scope>NUCLEOTIDE SEQUENCE [LARGE SCALE GENOMIC DNA]</scope>
    <source>
        <strain evidence="1 2">NST_G2</strain>
    </source>
</reference>
<evidence type="ECO:0000313" key="3">
    <source>
        <dbReference type="WBParaSite" id="SSLN_0001170501-mRNA-1"/>
    </source>
</evidence>
<sequence>MWGGGKSTYTRSQHSRMRGAIISSWFSWPSLLLPMAEMLLSYSPDANENPANLVLRPSASRLENVMFPSQTVASDITFELMLALRRRFRPGPVLAEASNDEMSVCLSLSGRMR</sequence>
<dbReference type="EMBL" id="UYSU01036410">
    <property type="protein sequence ID" value="VDL97659.1"/>
    <property type="molecule type" value="Genomic_DNA"/>
</dbReference>